<evidence type="ECO:0000256" key="14">
    <source>
        <dbReference type="ARBA" id="ARBA00066510"/>
    </source>
</evidence>
<evidence type="ECO:0000256" key="19">
    <source>
        <dbReference type="ARBA" id="ARBA00084036"/>
    </source>
</evidence>
<keyword evidence="4 20" id="KW-0808">Transferase</keyword>
<gene>
    <name evidence="22" type="primary">LOC113515495</name>
</gene>
<comment type="catalytic activity">
    <reaction evidence="11">
        <text>7 isopentenyl diphosphate + (2E,6E)-farnesyl diphosphate = all-trans-decaprenyl diphosphate + 7 diphosphate</text>
        <dbReference type="Rhea" id="RHEA:27802"/>
        <dbReference type="ChEBI" id="CHEBI:33019"/>
        <dbReference type="ChEBI" id="CHEBI:60721"/>
        <dbReference type="ChEBI" id="CHEBI:128769"/>
        <dbReference type="ChEBI" id="CHEBI:175763"/>
        <dbReference type="EC" id="2.5.1.91"/>
    </reaction>
    <physiologicalReaction direction="left-to-right" evidence="11">
        <dbReference type="Rhea" id="RHEA:27803"/>
    </physiologicalReaction>
</comment>
<reference evidence="22" key="1">
    <citation type="submission" date="2025-08" db="UniProtKB">
        <authorList>
            <consortium name="RefSeq"/>
        </authorList>
    </citation>
    <scope>IDENTIFICATION</scope>
    <source>
        <tissue evidence="22">Whole larvae</tissue>
    </source>
</reference>
<dbReference type="RefSeq" id="XP_026755523.2">
    <property type="nucleotide sequence ID" value="XM_026899722.3"/>
</dbReference>
<dbReference type="GO" id="GO:0008299">
    <property type="term" value="P:isoprenoid biosynthetic process"/>
    <property type="evidence" value="ECO:0007669"/>
    <property type="project" value="UniProtKB-KW"/>
</dbReference>
<dbReference type="SFLD" id="SFLDS00005">
    <property type="entry name" value="Isoprenoid_Synthase_Type_I"/>
    <property type="match status" value="1"/>
</dbReference>
<dbReference type="CTD" id="43697"/>
<name>A0A6J1WLM4_GALME</name>
<protein>
    <recommendedName>
        <fullName evidence="15">All trans-polyprenyl-diphosphate synthase PDSS1</fullName>
        <ecNumber evidence="14">2.5.1.91</ecNumber>
    </recommendedName>
    <alternativeName>
        <fullName evidence="18">All-trans-decaprenyl-diphosphate synthase subunit 1</fullName>
    </alternativeName>
    <alternativeName>
        <fullName evidence="16">Decaprenyl-diphosphate synthase subunit 1</fullName>
    </alternativeName>
    <alternativeName>
        <fullName evidence="17">Solanesyl-diphosphate synthase subunit 1</fullName>
    </alternativeName>
    <alternativeName>
        <fullName evidence="19">Trans-prenyltransferase 1</fullName>
    </alternativeName>
</protein>
<comment type="subunit">
    <text evidence="13">Heterotetramer composed of 2 PDSS1/DPS1 and 2 PDSS2/DLP1 subunits.</text>
</comment>
<dbReference type="PANTHER" id="PTHR12001:SF69">
    <property type="entry name" value="ALL TRANS-POLYPRENYL-DIPHOSPHATE SYNTHASE PDSS1"/>
    <property type="match status" value="1"/>
</dbReference>
<dbReference type="Proteomes" id="UP001652740">
    <property type="component" value="Unplaced"/>
</dbReference>
<dbReference type="GO" id="GO:0046872">
    <property type="term" value="F:metal ion binding"/>
    <property type="evidence" value="ECO:0007669"/>
    <property type="project" value="UniProtKB-KW"/>
</dbReference>
<evidence type="ECO:0000256" key="12">
    <source>
        <dbReference type="ARBA" id="ARBA00057934"/>
    </source>
</evidence>
<sequence>MKVGRKRRTSVFYVCNVVHVLKRFVALVTMACLSSSRLCARVQDKLLCQFGHKVRRQTVFVKLKPPGPSALRIFGKTYQRVTTCGPPCGSTSANAAAGYVRRLASSLQSTNTGSLPDYGTQIVDPYRLLEDDLNGIYEDIRAELEKNTNQSELNTIATYYFDGQGKALRPMVAILMARAVNYHVYGENSALLPSQRHVAMISEMIHSASLIHDDVIDQSDFRRGKPSVNVLWNHKKVAMAGDFILAVASMMIARLRSDEVTLVLSQVVTDLVQGEFMQLGSKETENERFAHYLTKTYRKTASLIANSVKAVALLSGADESTCELAFQYGRNLGLSFQLVDDLLDFVSSAQAMGKPTAADLKLGLATAPVLFACEKYPELNPMIMRRFQEAGDVEKAFELVHKSRGLEQTRFLARKHGAEAARLAAELADSPYQKGLVVTTDLVLNRIK</sequence>
<evidence type="ECO:0000256" key="2">
    <source>
        <dbReference type="ARBA" id="ARBA00004173"/>
    </source>
</evidence>
<dbReference type="FunCoup" id="A0A6J1WLM4">
    <property type="interactions" value="124"/>
</dbReference>
<evidence type="ECO:0000256" key="16">
    <source>
        <dbReference type="ARBA" id="ARBA00080324"/>
    </source>
</evidence>
<evidence type="ECO:0000256" key="4">
    <source>
        <dbReference type="ARBA" id="ARBA00022679"/>
    </source>
</evidence>
<comment type="subcellular location">
    <subcellularLocation>
        <location evidence="2">Mitochondrion</location>
    </subcellularLocation>
</comment>
<evidence type="ECO:0000256" key="1">
    <source>
        <dbReference type="ARBA" id="ARBA00001946"/>
    </source>
</evidence>
<evidence type="ECO:0000313" key="21">
    <source>
        <dbReference type="Proteomes" id="UP001652740"/>
    </source>
</evidence>
<dbReference type="Pfam" id="PF00348">
    <property type="entry name" value="polyprenyl_synt"/>
    <property type="match status" value="1"/>
</dbReference>
<evidence type="ECO:0000256" key="8">
    <source>
        <dbReference type="ARBA" id="ARBA00023128"/>
    </source>
</evidence>
<evidence type="ECO:0000256" key="13">
    <source>
        <dbReference type="ARBA" id="ARBA00064334"/>
    </source>
</evidence>
<evidence type="ECO:0000256" key="18">
    <source>
        <dbReference type="ARBA" id="ARBA00083689"/>
    </source>
</evidence>
<keyword evidence="9" id="KW-0414">Isoprene biosynthesis</keyword>
<evidence type="ECO:0000313" key="22">
    <source>
        <dbReference type="RefSeq" id="XP_026755523.2"/>
    </source>
</evidence>
<evidence type="ECO:0000256" key="10">
    <source>
        <dbReference type="ARBA" id="ARBA00050825"/>
    </source>
</evidence>
<evidence type="ECO:0000256" key="7">
    <source>
        <dbReference type="ARBA" id="ARBA00023098"/>
    </source>
</evidence>
<dbReference type="KEGG" id="gmw:113515495"/>
<evidence type="ECO:0000256" key="11">
    <source>
        <dbReference type="ARBA" id="ARBA00051100"/>
    </source>
</evidence>
<dbReference type="PROSITE" id="PS00444">
    <property type="entry name" value="POLYPRENYL_SYNTHASE_2"/>
    <property type="match status" value="1"/>
</dbReference>
<evidence type="ECO:0000256" key="20">
    <source>
        <dbReference type="RuleBase" id="RU004466"/>
    </source>
</evidence>
<dbReference type="PANTHER" id="PTHR12001">
    <property type="entry name" value="GERANYLGERANYL PYROPHOSPHATE SYNTHASE"/>
    <property type="match status" value="1"/>
</dbReference>
<dbReference type="OrthoDB" id="9927103at2759"/>
<comment type="catalytic activity">
    <reaction evidence="10">
        <text>6 isopentenyl diphosphate + (2E,6E)-farnesyl diphosphate = all-trans-nonaprenyl diphosphate + 6 diphosphate</text>
        <dbReference type="Rhea" id="RHEA:55364"/>
        <dbReference type="ChEBI" id="CHEBI:33019"/>
        <dbReference type="ChEBI" id="CHEBI:58391"/>
        <dbReference type="ChEBI" id="CHEBI:128769"/>
        <dbReference type="ChEBI" id="CHEBI:175763"/>
    </reaction>
    <physiologicalReaction direction="left-to-right" evidence="10">
        <dbReference type="Rhea" id="RHEA:55365"/>
    </physiologicalReaction>
</comment>
<dbReference type="InterPro" id="IPR000092">
    <property type="entry name" value="Polyprenyl_synt"/>
</dbReference>
<dbReference type="GO" id="GO:0006744">
    <property type="term" value="P:ubiquinone biosynthetic process"/>
    <property type="evidence" value="ECO:0007669"/>
    <property type="project" value="TreeGrafter"/>
</dbReference>
<comment type="cofactor">
    <cofactor evidence="1">
        <name>Mg(2+)</name>
        <dbReference type="ChEBI" id="CHEBI:18420"/>
    </cofactor>
</comment>
<comment type="function">
    <text evidence="12">Heterotetrameric enzyme that catalyzes the condensation of farnesyl diphosphate (FPP), which acts as a primer, and isopentenyl diphosphate (IPP) to produce prenyl diphosphates of varying chain lengths and participates in the determination of the side chain of ubiquinone. Supplies nona and decaprenyl diphosphate, the precursors for the side chain of the isoprenoid quinones ubiquinone-9 (Q9)and ubiquinone-10 (Q10) respectively. The enzyme adds isopentenyl diphosphate molecules sequentially to farnesyl diphosphate with trans stereochemistry.</text>
</comment>
<evidence type="ECO:0000256" key="3">
    <source>
        <dbReference type="ARBA" id="ARBA00006706"/>
    </source>
</evidence>
<dbReference type="GO" id="GO:0042811">
    <property type="term" value="P:pheromone biosynthetic process"/>
    <property type="evidence" value="ECO:0007669"/>
    <property type="project" value="UniProtKB-ARBA"/>
</dbReference>
<dbReference type="EC" id="2.5.1.91" evidence="14"/>
<dbReference type="InterPro" id="IPR008949">
    <property type="entry name" value="Isoprenoid_synthase_dom_sf"/>
</dbReference>
<keyword evidence="8" id="KW-0496">Mitochondrion</keyword>
<dbReference type="InParanoid" id="A0A6J1WLM4"/>
<dbReference type="GO" id="GO:0032478">
    <property type="term" value="C:heterotetrameric polyprenyl diphosphate synthase complex"/>
    <property type="evidence" value="ECO:0007669"/>
    <property type="project" value="UniProtKB-ARBA"/>
</dbReference>
<dbReference type="CDD" id="cd00685">
    <property type="entry name" value="Trans_IPPS_HT"/>
    <property type="match status" value="1"/>
</dbReference>
<keyword evidence="21" id="KW-1185">Reference proteome</keyword>
<dbReference type="Gene3D" id="1.10.600.10">
    <property type="entry name" value="Farnesyl Diphosphate Synthase"/>
    <property type="match status" value="1"/>
</dbReference>
<dbReference type="PROSITE" id="PS00723">
    <property type="entry name" value="POLYPRENYL_SYNTHASE_1"/>
    <property type="match status" value="1"/>
</dbReference>
<keyword evidence="7" id="KW-0443">Lipid metabolism</keyword>
<dbReference type="GeneID" id="113515495"/>
<evidence type="ECO:0000256" key="9">
    <source>
        <dbReference type="ARBA" id="ARBA00023229"/>
    </source>
</evidence>
<dbReference type="InterPro" id="IPR033749">
    <property type="entry name" value="Polyprenyl_synt_CS"/>
</dbReference>
<evidence type="ECO:0000256" key="5">
    <source>
        <dbReference type="ARBA" id="ARBA00022723"/>
    </source>
</evidence>
<evidence type="ECO:0000256" key="15">
    <source>
        <dbReference type="ARBA" id="ARBA00073240"/>
    </source>
</evidence>
<comment type="similarity">
    <text evidence="3 20">Belongs to the FPP/GGPP synthase family.</text>
</comment>
<evidence type="ECO:0000256" key="6">
    <source>
        <dbReference type="ARBA" id="ARBA00022842"/>
    </source>
</evidence>
<proteinExistence type="inferred from homology"/>
<evidence type="ECO:0000256" key="17">
    <source>
        <dbReference type="ARBA" id="ARBA00083184"/>
    </source>
</evidence>
<organism evidence="21 22">
    <name type="scientific">Galleria mellonella</name>
    <name type="common">Greater wax moth</name>
    <dbReference type="NCBI Taxonomy" id="7137"/>
    <lineage>
        <taxon>Eukaryota</taxon>
        <taxon>Metazoa</taxon>
        <taxon>Ecdysozoa</taxon>
        <taxon>Arthropoda</taxon>
        <taxon>Hexapoda</taxon>
        <taxon>Insecta</taxon>
        <taxon>Pterygota</taxon>
        <taxon>Neoptera</taxon>
        <taxon>Endopterygota</taxon>
        <taxon>Lepidoptera</taxon>
        <taxon>Glossata</taxon>
        <taxon>Ditrysia</taxon>
        <taxon>Pyraloidea</taxon>
        <taxon>Pyralidae</taxon>
        <taxon>Galleriinae</taxon>
        <taxon>Galleria</taxon>
    </lineage>
</organism>
<keyword evidence="6" id="KW-0460">Magnesium</keyword>
<accession>A0A6J1WLM4</accession>
<dbReference type="AlphaFoldDB" id="A0A6J1WLM4"/>
<keyword evidence="5" id="KW-0479">Metal-binding</keyword>
<dbReference type="GO" id="GO:0097269">
    <property type="term" value="F:all-trans-decaprenyl-diphosphate synthase activity"/>
    <property type="evidence" value="ECO:0007669"/>
    <property type="project" value="UniProtKB-EC"/>
</dbReference>
<dbReference type="SUPFAM" id="SSF48576">
    <property type="entry name" value="Terpenoid synthases"/>
    <property type="match status" value="1"/>
</dbReference>
<dbReference type="FunFam" id="1.10.600.10:FF:000011">
    <property type="entry name" value="Decaprenyl diphosphate synthase subunit 1"/>
    <property type="match status" value="1"/>
</dbReference>